<dbReference type="InterPro" id="IPR006151">
    <property type="entry name" value="Shikm_DH/Glu-tRNA_Rdtase"/>
</dbReference>
<dbReference type="PANTHER" id="PTHR11986:SF79">
    <property type="entry name" value="ACETYLORNITHINE AMINOTRANSFERASE, MITOCHONDRIAL"/>
    <property type="match status" value="1"/>
</dbReference>
<sequence>MNAEGDFERFTRPELARLFRALHLEVTYRVGRGDYLIRQRDEHRLDHTAAGTATAAPTTAAAQAAAGAGAGAGADVILDLVGGAGSSLFGHNHPDLVATARRCLDEQIPFNAQISIRPATAHLARRLSETVGATTGSRYVVTLGNTGADAVEAAVKHATVEHRRRLAALQQDVETTLRRLHRDQLADTPCASGPAVGRPCHLVLSEALTRIDAMRREDPVFVSLRNAFHGKSAGAGTLTHGANVPGDLHVPGPRHRRLTDWTPQRVISALDADFDSVCLLTLDAAGRAHSAVRRLSPVAAVFVEPIQGESGVHEVPAPTLAALRELADRHDAALVFDEIQCGMGRTGTFLASEPSQVSADYYLFSKSLGGGLAKVSALLVDERRYVPEFGRHHTSTFADDDFSSLIATQALELAHTYRARITETGDLLRRRLEQAAARWPQAIVAVRGRGLLLGVEFVLPQPDSGLLREAIDSESLGYLIAGRLLHTHRIRVMPTLSAPTTVRVQPSALLAHEEIERIGAAFEDAAALLARGQYATLLQHLTVPATSPWQPKAAIPLPRGSHHPPRPPRRTHLPRVAFLANIDSPAKLASLAPELAAWSTEQSAAALDRMWGELDPFEVTRHTVTSHTGTQAEVIMVAAPFTAAQAGAALRSGHGAWLRRTVLDSVDLAVSLGAEVIGLGGHTSIVTNAARDVVESGIKVTSGNSLTAACAVDLLQAQLAESGPRRRVGLVGAIGNIGAVMAELIAPHCESMVLVGRPGSQRRLAAVADQLTGCADIRISEDMSHLADCPIVISATNAAEPVIYPHHLADDHKVLLCDLAVPGDVHPSVARLANVTLVSGGRIQLPGLQTPHFPGLTLPPGIVYSCMAETMLLGFEAGTSSPSYGGLTAHGVLAARDLAARHGFNPARIVFDDICVQPWNADPTTTPTKERSR</sequence>
<dbReference type="RefSeq" id="WP_191877442.1">
    <property type="nucleotide sequence ID" value="NZ_BMTD01000021.1"/>
</dbReference>
<dbReference type="Proteomes" id="UP000618795">
    <property type="component" value="Unassembled WGS sequence"/>
</dbReference>
<gene>
    <name evidence="6" type="ORF">GCM10010260_69340</name>
</gene>
<evidence type="ECO:0000313" key="7">
    <source>
        <dbReference type="Proteomes" id="UP000618795"/>
    </source>
</evidence>
<evidence type="ECO:0000313" key="6">
    <source>
        <dbReference type="EMBL" id="GGV19595.1"/>
    </source>
</evidence>
<organism evidence="6 7">
    <name type="scientific">Streptomyces filipinensis</name>
    <dbReference type="NCBI Taxonomy" id="66887"/>
    <lineage>
        <taxon>Bacteria</taxon>
        <taxon>Bacillati</taxon>
        <taxon>Actinomycetota</taxon>
        <taxon>Actinomycetes</taxon>
        <taxon>Kitasatosporales</taxon>
        <taxon>Streptomycetaceae</taxon>
        <taxon>Streptomyces</taxon>
    </lineage>
</organism>
<proteinExistence type="predicted"/>
<evidence type="ECO:0000259" key="5">
    <source>
        <dbReference type="Pfam" id="PF01488"/>
    </source>
</evidence>
<dbReference type="EMBL" id="BMTD01000021">
    <property type="protein sequence ID" value="GGV19595.1"/>
    <property type="molecule type" value="Genomic_DNA"/>
</dbReference>
<dbReference type="Gene3D" id="3.40.50.720">
    <property type="entry name" value="NAD(P)-binding Rossmann-like Domain"/>
    <property type="match status" value="1"/>
</dbReference>
<reference evidence="6" key="2">
    <citation type="submission" date="2020-09" db="EMBL/GenBank/DDBJ databases">
        <authorList>
            <person name="Sun Q."/>
            <person name="Ohkuma M."/>
        </authorList>
    </citation>
    <scope>NUCLEOTIDE SEQUENCE</scope>
    <source>
        <strain evidence="6">JCM 4369</strain>
    </source>
</reference>
<evidence type="ECO:0000256" key="4">
    <source>
        <dbReference type="ARBA" id="ARBA00022898"/>
    </source>
</evidence>
<comment type="caution">
    <text evidence="6">The sequence shown here is derived from an EMBL/GenBank/DDBJ whole genome shotgun (WGS) entry which is preliminary data.</text>
</comment>
<evidence type="ECO:0000256" key="3">
    <source>
        <dbReference type="ARBA" id="ARBA00022679"/>
    </source>
</evidence>
<dbReference type="InterPro" id="IPR015421">
    <property type="entry name" value="PyrdxlP-dep_Trfase_major"/>
</dbReference>
<dbReference type="InterPro" id="IPR015424">
    <property type="entry name" value="PyrdxlP-dep_Trfase"/>
</dbReference>
<keyword evidence="3" id="KW-0808">Transferase</keyword>
<dbReference type="AlphaFoldDB" id="A0A918IHM9"/>
<dbReference type="Pfam" id="PF01488">
    <property type="entry name" value="Shikimate_DH"/>
    <property type="match status" value="1"/>
</dbReference>
<dbReference type="Pfam" id="PF00202">
    <property type="entry name" value="Aminotran_3"/>
    <property type="match status" value="1"/>
</dbReference>
<name>A0A918IHM9_9ACTN</name>
<dbReference type="GO" id="GO:0042802">
    <property type="term" value="F:identical protein binding"/>
    <property type="evidence" value="ECO:0007669"/>
    <property type="project" value="TreeGrafter"/>
</dbReference>
<dbReference type="SUPFAM" id="SSF51735">
    <property type="entry name" value="NAD(P)-binding Rossmann-fold domains"/>
    <property type="match status" value="1"/>
</dbReference>
<dbReference type="InterPro" id="IPR050103">
    <property type="entry name" value="Class-III_PLP-dep_AT"/>
</dbReference>
<dbReference type="InterPro" id="IPR015422">
    <property type="entry name" value="PyrdxlP-dep_Trfase_small"/>
</dbReference>
<keyword evidence="2" id="KW-0032">Aminotransferase</keyword>
<dbReference type="InterPro" id="IPR036291">
    <property type="entry name" value="NAD(P)-bd_dom_sf"/>
</dbReference>
<dbReference type="GO" id="GO:0008483">
    <property type="term" value="F:transaminase activity"/>
    <property type="evidence" value="ECO:0007669"/>
    <property type="project" value="UniProtKB-KW"/>
</dbReference>
<dbReference type="GO" id="GO:0030170">
    <property type="term" value="F:pyridoxal phosphate binding"/>
    <property type="evidence" value="ECO:0007669"/>
    <property type="project" value="InterPro"/>
</dbReference>
<keyword evidence="7" id="KW-1185">Reference proteome</keyword>
<evidence type="ECO:0000256" key="2">
    <source>
        <dbReference type="ARBA" id="ARBA00022576"/>
    </source>
</evidence>
<dbReference type="PANTHER" id="PTHR11986">
    <property type="entry name" value="AMINOTRANSFERASE CLASS III"/>
    <property type="match status" value="1"/>
</dbReference>
<evidence type="ECO:0000256" key="1">
    <source>
        <dbReference type="ARBA" id="ARBA00001933"/>
    </source>
</evidence>
<accession>A0A918IHM9</accession>
<feature type="domain" description="Quinate/shikimate 5-dehydrogenase/glutamyl-tRNA reductase" evidence="5">
    <location>
        <begin position="724"/>
        <end position="838"/>
    </location>
</feature>
<dbReference type="Gene3D" id="3.90.1150.10">
    <property type="entry name" value="Aspartate Aminotransferase, domain 1"/>
    <property type="match status" value="2"/>
</dbReference>
<dbReference type="SUPFAM" id="SSF53383">
    <property type="entry name" value="PLP-dependent transferases"/>
    <property type="match status" value="1"/>
</dbReference>
<reference evidence="6" key="1">
    <citation type="journal article" date="2014" name="Int. J. Syst. Evol. Microbiol.">
        <title>Complete genome sequence of Corynebacterium casei LMG S-19264T (=DSM 44701T), isolated from a smear-ripened cheese.</title>
        <authorList>
            <consortium name="US DOE Joint Genome Institute (JGI-PGF)"/>
            <person name="Walter F."/>
            <person name="Albersmeier A."/>
            <person name="Kalinowski J."/>
            <person name="Ruckert C."/>
        </authorList>
    </citation>
    <scope>NUCLEOTIDE SEQUENCE</scope>
    <source>
        <strain evidence="6">JCM 4369</strain>
    </source>
</reference>
<protein>
    <recommendedName>
        <fullName evidence="5">Quinate/shikimate 5-dehydrogenase/glutamyl-tRNA reductase domain-containing protein</fullName>
    </recommendedName>
</protein>
<keyword evidence="4" id="KW-0663">Pyridoxal phosphate</keyword>
<comment type="cofactor">
    <cofactor evidence="1">
        <name>pyridoxal 5'-phosphate</name>
        <dbReference type="ChEBI" id="CHEBI:597326"/>
    </cofactor>
</comment>
<dbReference type="Gene3D" id="3.40.640.10">
    <property type="entry name" value="Type I PLP-dependent aspartate aminotransferase-like (Major domain)"/>
    <property type="match status" value="2"/>
</dbReference>
<dbReference type="InterPro" id="IPR005814">
    <property type="entry name" value="Aminotrans_3"/>
</dbReference>